<reference evidence="10 11" key="1">
    <citation type="submission" date="2016-10" db="EMBL/GenBank/DDBJ databases">
        <authorList>
            <person name="Cai Z."/>
        </authorList>
    </citation>
    <scope>NUCLEOTIDE SEQUENCE [LARGE SCALE GENOMIC DNA]</scope>
</reference>
<evidence type="ECO:0000256" key="4">
    <source>
        <dbReference type="ARBA" id="ARBA00022909"/>
    </source>
</evidence>
<dbReference type="GO" id="GO:0046654">
    <property type="term" value="P:tetrahydrofolate biosynthetic process"/>
    <property type="evidence" value="ECO:0007669"/>
    <property type="project" value="UniProtKB-UniRule"/>
</dbReference>
<evidence type="ECO:0000256" key="8">
    <source>
        <dbReference type="RuleBase" id="RU362079"/>
    </source>
</evidence>
<dbReference type="PANTHER" id="PTHR42844:SF1">
    <property type="entry name" value="DIHYDRONEOPTERIN ALDOLASE 1-RELATED"/>
    <property type="match status" value="1"/>
</dbReference>
<comment type="catalytic activity">
    <reaction evidence="1 8">
        <text>7,8-dihydroneopterin = 6-hydroxymethyl-7,8-dihydropterin + glycolaldehyde</text>
        <dbReference type="Rhea" id="RHEA:10540"/>
        <dbReference type="ChEBI" id="CHEBI:17001"/>
        <dbReference type="ChEBI" id="CHEBI:17071"/>
        <dbReference type="ChEBI" id="CHEBI:44841"/>
        <dbReference type="EC" id="4.1.2.25"/>
    </reaction>
</comment>
<evidence type="ECO:0000256" key="6">
    <source>
        <dbReference type="ARBA" id="ARBA00055579"/>
    </source>
</evidence>
<sequence>MLSSRTALLVGCHCARQCPALWQSASTYFTTQQHLQQQQQQRGFSAAAEGEDKIVMKGLVFHGYHGALPEENTLGQKFVVDAVLWADIAKSGRTDSLEDTLDYRKVYSEIQQAVEGPARVLQEAVAEDAAQRLLALDTRVSAVQLYIRKPHVALPGVLDSIGIEILRRRSS</sequence>
<comment type="subunit">
    <text evidence="7">Homooctamer. Forms a hollow cylinder assembled from two ring-shaped tetramers.</text>
</comment>
<keyword evidence="11" id="KW-1185">Reference proteome</keyword>
<dbReference type="AlphaFoldDB" id="A0A383V5U0"/>
<evidence type="ECO:0000256" key="2">
    <source>
        <dbReference type="ARBA" id="ARBA00005013"/>
    </source>
</evidence>
<dbReference type="InterPro" id="IPR043133">
    <property type="entry name" value="GTP-CH-I_C/QueF"/>
</dbReference>
<dbReference type="CDD" id="cd00534">
    <property type="entry name" value="DHNA_DHNTPE"/>
    <property type="match status" value="1"/>
</dbReference>
<dbReference type="SUPFAM" id="SSF55620">
    <property type="entry name" value="Tetrahydrobiopterin biosynthesis enzymes-like"/>
    <property type="match status" value="1"/>
</dbReference>
<evidence type="ECO:0000256" key="1">
    <source>
        <dbReference type="ARBA" id="ARBA00001353"/>
    </source>
</evidence>
<comment type="pathway">
    <text evidence="2 8">Cofactor biosynthesis; tetrahydrofolate biosynthesis; 2-amino-4-hydroxy-6-hydroxymethyl-7,8-dihydropteridine diphosphate from 7,8-dihydroneopterin triphosphate: step 3/4.</text>
</comment>
<dbReference type="EC" id="4.1.2.25" evidence="8"/>
<dbReference type="InterPro" id="IPR006156">
    <property type="entry name" value="Dihydroneopterin_aldolase"/>
</dbReference>
<dbReference type="EMBL" id="FNXT01000054">
    <property type="protein sequence ID" value="SZX60300.1"/>
    <property type="molecule type" value="Genomic_DNA"/>
</dbReference>
<dbReference type="Pfam" id="PF02152">
    <property type="entry name" value="FolB"/>
    <property type="match status" value="1"/>
</dbReference>
<accession>A0A383V5U0</accession>
<dbReference type="GO" id="GO:0046656">
    <property type="term" value="P:folic acid biosynthetic process"/>
    <property type="evidence" value="ECO:0007669"/>
    <property type="project" value="UniProtKB-UniRule"/>
</dbReference>
<dbReference type="SMART" id="SM00905">
    <property type="entry name" value="FolB"/>
    <property type="match status" value="1"/>
</dbReference>
<comment type="similarity">
    <text evidence="3 8">Belongs to the DHNA family.</text>
</comment>
<evidence type="ECO:0000313" key="10">
    <source>
        <dbReference type="EMBL" id="SZX60300.1"/>
    </source>
</evidence>
<comment type="function">
    <text evidence="6">Catalyzes the conversion of 7,8-dihydroneopterin into 6-hydroxymethyl-7,8-dihydropterin, a biosynthetic precursor of the vitamin tetrahydrofolate. Can use L-threo-dihydroneopterin and D-erythro-dihydroneopterin as substrates for the formation of 6-hydroxymethyldihydropterin, but it can also catalyze the epimerization of carbon 2' of dihydroneopterin and dihydromonapterin.</text>
</comment>
<dbReference type="NCBIfam" id="TIGR00526">
    <property type="entry name" value="folB_dom"/>
    <property type="match status" value="1"/>
</dbReference>
<dbReference type="UniPathway" id="UPA00077">
    <property type="reaction ID" value="UER00154"/>
</dbReference>
<dbReference type="GO" id="GO:0004150">
    <property type="term" value="F:dihydroneopterin aldolase activity"/>
    <property type="evidence" value="ECO:0007669"/>
    <property type="project" value="UniProtKB-UniRule"/>
</dbReference>
<dbReference type="Gene3D" id="3.30.1130.10">
    <property type="match status" value="1"/>
</dbReference>
<dbReference type="InterPro" id="IPR006157">
    <property type="entry name" value="FolB_dom"/>
</dbReference>
<dbReference type="Proteomes" id="UP000256970">
    <property type="component" value="Unassembled WGS sequence"/>
</dbReference>
<feature type="domain" description="Dihydroneopterin aldolase/epimerase" evidence="9">
    <location>
        <begin position="54"/>
        <end position="167"/>
    </location>
</feature>
<evidence type="ECO:0000256" key="5">
    <source>
        <dbReference type="ARBA" id="ARBA00023239"/>
    </source>
</evidence>
<dbReference type="FunFam" id="3.30.1130.10:FF:000003">
    <property type="entry name" value="7,8-dihydroneopterin aldolase"/>
    <property type="match status" value="1"/>
</dbReference>
<keyword evidence="4 8" id="KW-0289">Folate biosynthesis</keyword>
<dbReference type="PANTHER" id="PTHR42844">
    <property type="entry name" value="DIHYDRONEOPTERIN ALDOLASE 1-RELATED"/>
    <property type="match status" value="1"/>
</dbReference>
<keyword evidence="5 8" id="KW-0456">Lyase</keyword>
<proteinExistence type="inferred from homology"/>
<dbReference type="STRING" id="3088.A0A383V5U0"/>
<organism evidence="10 11">
    <name type="scientific">Tetradesmus obliquus</name>
    <name type="common">Green alga</name>
    <name type="synonym">Acutodesmus obliquus</name>
    <dbReference type="NCBI Taxonomy" id="3088"/>
    <lineage>
        <taxon>Eukaryota</taxon>
        <taxon>Viridiplantae</taxon>
        <taxon>Chlorophyta</taxon>
        <taxon>core chlorophytes</taxon>
        <taxon>Chlorophyceae</taxon>
        <taxon>CS clade</taxon>
        <taxon>Sphaeropleales</taxon>
        <taxon>Scenedesmaceae</taxon>
        <taxon>Tetradesmus</taxon>
    </lineage>
</organism>
<evidence type="ECO:0000313" key="11">
    <source>
        <dbReference type="Proteomes" id="UP000256970"/>
    </source>
</evidence>
<dbReference type="GO" id="GO:0005737">
    <property type="term" value="C:cytoplasm"/>
    <property type="evidence" value="ECO:0007669"/>
    <property type="project" value="TreeGrafter"/>
</dbReference>
<comment type="function">
    <text evidence="8">Catalyzes the conversion of 7,8-dihydroneopterin to 6-hydroxymethyl-7,8-dihydropterin.</text>
</comment>
<protein>
    <recommendedName>
        <fullName evidence="8">7,8-dihydroneopterin aldolase</fullName>
        <ecNumber evidence="8">4.1.2.25</ecNumber>
    </recommendedName>
</protein>
<dbReference type="NCBIfam" id="TIGR00525">
    <property type="entry name" value="folB"/>
    <property type="match status" value="1"/>
</dbReference>
<evidence type="ECO:0000256" key="3">
    <source>
        <dbReference type="ARBA" id="ARBA00005708"/>
    </source>
</evidence>
<name>A0A383V5U0_TETOB</name>
<evidence type="ECO:0000256" key="7">
    <source>
        <dbReference type="ARBA" id="ARBA00063311"/>
    </source>
</evidence>
<evidence type="ECO:0000259" key="9">
    <source>
        <dbReference type="SMART" id="SM00905"/>
    </source>
</evidence>
<gene>
    <name evidence="10" type="ORF">BQ4739_LOCUS859</name>
</gene>